<dbReference type="RefSeq" id="WP_289454862.1">
    <property type="nucleotide sequence ID" value="NZ_JAUCGQ010000001.1"/>
</dbReference>
<keyword evidence="1" id="KW-0732">Signal</keyword>
<keyword evidence="3" id="KW-1185">Reference proteome</keyword>
<dbReference type="Proteomes" id="UP001529338">
    <property type="component" value="Unassembled WGS sequence"/>
</dbReference>
<feature type="signal peptide" evidence="1">
    <location>
        <begin position="1"/>
        <end position="26"/>
    </location>
</feature>
<evidence type="ECO:0008006" key="4">
    <source>
        <dbReference type="Google" id="ProtNLM"/>
    </source>
</evidence>
<reference evidence="2 3" key="1">
    <citation type="submission" date="2023-06" db="EMBL/GenBank/DDBJ databases">
        <title>Cellulomonas sp. MW4 Whole genome sequence.</title>
        <authorList>
            <person name="Park S."/>
        </authorList>
    </citation>
    <scope>NUCLEOTIDE SEQUENCE [LARGE SCALE GENOMIC DNA]</scope>
    <source>
        <strain evidence="2 3">MW4</strain>
    </source>
</reference>
<comment type="caution">
    <text evidence="2">The sequence shown here is derived from an EMBL/GenBank/DDBJ whole genome shotgun (WGS) entry which is preliminary data.</text>
</comment>
<evidence type="ECO:0000313" key="3">
    <source>
        <dbReference type="Proteomes" id="UP001529338"/>
    </source>
</evidence>
<evidence type="ECO:0000256" key="1">
    <source>
        <dbReference type="SAM" id="SignalP"/>
    </source>
</evidence>
<accession>A0ABT7SFT3</accession>
<organism evidence="2 3">
    <name type="scientific">Cellulomonas alba</name>
    <dbReference type="NCBI Taxonomy" id="3053467"/>
    <lineage>
        <taxon>Bacteria</taxon>
        <taxon>Bacillati</taxon>
        <taxon>Actinomycetota</taxon>
        <taxon>Actinomycetes</taxon>
        <taxon>Micrococcales</taxon>
        <taxon>Cellulomonadaceae</taxon>
        <taxon>Cellulomonas</taxon>
    </lineage>
</organism>
<sequence>MKLKRAAFVILAAVGLTVAAAGPGQAASGDINATWCWLAHWYSIYPTCNAYGDFYADGESFKLQDTRADGHSVVMRIWIDGDRKSDLWNKYGDGQYVYRDYALAEGTPVKFQLCIGEYSTKTVLDCQDKTWSGHA</sequence>
<name>A0ABT7SFT3_9CELL</name>
<evidence type="ECO:0000313" key="2">
    <source>
        <dbReference type="EMBL" id="MDM7855052.1"/>
    </source>
</evidence>
<dbReference type="EMBL" id="JAUCGQ010000001">
    <property type="protein sequence ID" value="MDM7855052.1"/>
    <property type="molecule type" value="Genomic_DNA"/>
</dbReference>
<protein>
    <recommendedName>
        <fullName evidence="4">Secreted protein</fullName>
    </recommendedName>
</protein>
<gene>
    <name evidence="2" type="ORF">QRT04_08925</name>
</gene>
<proteinExistence type="predicted"/>
<feature type="chain" id="PRO_5046155705" description="Secreted protein" evidence="1">
    <location>
        <begin position="27"/>
        <end position="135"/>
    </location>
</feature>